<evidence type="ECO:0000256" key="2">
    <source>
        <dbReference type="SAM" id="Phobius"/>
    </source>
</evidence>
<dbReference type="Proteomes" id="UP000509418">
    <property type="component" value="Chromosome"/>
</dbReference>
<dbReference type="RefSeq" id="WP_107905858.1">
    <property type="nucleotide sequence ID" value="NZ_CBDRGH010000047.1"/>
</dbReference>
<evidence type="ECO:0008006" key="5">
    <source>
        <dbReference type="Google" id="ProtNLM"/>
    </source>
</evidence>
<feature type="compositionally biased region" description="Gly residues" evidence="1">
    <location>
        <begin position="103"/>
        <end position="116"/>
    </location>
</feature>
<name>A0A7H8TBQ4_STRCX</name>
<keyword evidence="2" id="KW-0812">Transmembrane</keyword>
<reference evidence="3 4" key="1">
    <citation type="submission" date="2020-06" db="EMBL/GenBank/DDBJ databases">
        <title>Genome mining for natural products.</title>
        <authorList>
            <person name="Zhang B."/>
            <person name="Shi J."/>
            <person name="Ge H."/>
        </authorList>
    </citation>
    <scope>NUCLEOTIDE SEQUENCE [LARGE SCALE GENOMIC DNA]</scope>
    <source>
        <strain evidence="3 4">NA02069</strain>
    </source>
</reference>
<protein>
    <recommendedName>
        <fullName evidence="5">WXG100 family type VII secretion target</fullName>
    </recommendedName>
</protein>
<feature type="transmembrane region" description="Helical" evidence="2">
    <location>
        <begin position="341"/>
        <end position="361"/>
    </location>
</feature>
<keyword evidence="2" id="KW-0472">Membrane</keyword>
<dbReference type="EMBL" id="CP056041">
    <property type="protein sequence ID" value="QKZ20896.1"/>
    <property type="molecule type" value="Genomic_DNA"/>
</dbReference>
<dbReference type="GeneID" id="91329176"/>
<evidence type="ECO:0000313" key="3">
    <source>
        <dbReference type="EMBL" id="QKZ20896.1"/>
    </source>
</evidence>
<keyword evidence="4" id="KW-1185">Reference proteome</keyword>
<evidence type="ECO:0000256" key="1">
    <source>
        <dbReference type="SAM" id="MobiDB-lite"/>
    </source>
</evidence>
<gene>
    <name evidence="3" type="ORF">HUT05_28255</name>
</gene>
<organism evidence="3 4">
    <name type="scientific">Streptomyces chartreusis</name>
    <dbReference type="NCBI Taxonomy" id="1969"/>
    <lineage>
        <taxon>Bacteria</taxon>
        <taxon>Bacillati</taxon>
        <taxon>Actinomycetota</taxon>
        <taxon>Actinomycetes</taxon>
        <taxon>Kitasatosporales</taxon>
        <taxon>Streptomycetaceae</taxon>
        <taxon>Streptomyces</taxon>
    </lineage>
</organism>
<evidence type="ECO:0000313" key="4">
    <source>
        <dbReference type="Proteomes" id="UP000509418"/>
    </source>
</evidence>
<dbReference type="InterPro" id="IPR038332">
    <property type="entry name" value="PPE_sf"/>
</dbReference>
<dbReference type="Gene3D" id="1.20.1260.20">
    <property type="entry name" value="PPE superfamily"/>
    <property type="match status" value="1"/>
</dbReference>
<dbReference type="AlphaFoldDB" id="A0A7H8TBQ4"/>
<accession>A0A7H8TBQ4</accession>
<sequence length="380" mass="39858">MGFQVEPDAIQGFASLVSRGADGATKAVEYTGNNTQIDKAVGGQLWDLVAGDHDQYVESAKKALRKAQSVLNSSQSELSKSAKYYRETDTEQAAKMDATYPGSKGGGGAPAGGGNGSDFADAQDASAALRAPAGDSDNPLISYGQGHVDEYKMNPVQKTLGTVLDLGSPSTVAVEAVKLLFGFDIFGEINNWVLGDWSKYKDCAEVWSNLGTFCDSVAANLKKGTTNVGVTWQGNAYDAAKVYFDEFGKKLDDFKETFESLRTCYDAAAQEVFQFAELLKAGVVFLADMAIIWMANMAAATAVNAIPIGGQAASVAMFALAAAQAVMMIERFAALVKAFDATMMAITGLGVVLSAAVNGFSAADGFPEASSAGYDNRVVA</sequence>
<feature type="region of interest" description="Disordered" evidence="1">
    <location>
        <begin position="97"/>
        <end position="121"/>
    </location>
</feature>
<proteinExistence type="predicted"/>
<keyword evidence="2" id="KW-1133">Transmembrane helix</keyword>